<protein>
    <submittedName>
        <fullName evidence="11">Metallopeptidase</fullName>
        <ecNumber evidence="11">3.4.24.-</ecNumber>
    </submittedName>
</protein>
<dbReference type="KEGG" id="xca:xcc-b100_2337"/>
<dbReference type="AlphaFoldDB" id="B0RTA8"/>
<dbReference type="Gene3D" id="1.10.1380.10">
    <property type="entry name" value="Neutral endopeptidase , domain2"/>
    <property type="match status" value="1"/>
</dbReference>
<proteinExistence type="inferred from homology"/>
<dbReference type="EC" id="3.4.24.-" evidence="11"/>
<feature type="domain" description="Peptidase M13 N-terminal" evidence="10">
    <location>
        <begin position="107"/>
        <end position="483"/>
    </location>
</feature>
<keyword evidence="6" id="KW-0862">Zinc</keyword>
<dbReference type="PROSITE" id="PS51885">
    <property type="entry name" value="NEPRILYSIN"/>
    <property type="match status" value="1"/>
</dbReference>
<evidence type="ECO:0000256" key="1">
    <source>
        <dbReference type="ARBA" id="ARBA00001947"/>
    </source>
</evidence>
<organism evidence="11 12">
    <name type="scientific">Xanthomonas campestris pv. campestris (strain B100)</name>
    <dbReference type="NCBI Taxonomy" id="509169"/>
    <lineage>
        <taxon>Bacteria</taxon>
        <taxon>Pseudomonadati</taxon>
        <taxon>Pseudomonadota</taxon>
        <taxon>Gammaproteobacteria</taxon>
        <taxon>Lysobacterales</taxon>
        <taxon>Lysobacteraceae</taxon>
        <taxon>Xanthomonas</taxon>
    </lineage>
</organism>
<dbReference type="Pfam" id="PF01431">
    <property type="entry name" value="Peptidase_M13"/>
    <property type="match status" value="1"/>
</dbReference>
<comment type="cofactor">
    <cofactor evidence="1">
        <name>Zn(2+)</name>
        <dbReference type="ChEBI" id="CHEBI:29105"/>
    </cofactor>
</comment>
<gene>
    <name evidence="11" type="ORF">XCCB100_2337</name>
</gene>
<keyword evidence="4" id="KW-0479">Metal-binding</keyword>
<dbReference type="Proteomes" id="UP000001188">
    <property type="component" value="Chromosome"/>
</dbReference>
<reference evidence="11 12" key="1">
    <citation type="journal article" date="2008" name="J. Biotechnol.">
        <title>The genome of Xanthomonas campestris pv. campestris B100 and its use for the reconstruction of metabolic pathways involved in xanthan biosynthesis.</title>
        <authorList>
            <person name="Vorholter F.J."/>
            <person name="Schneiker S."/>
            <person name="Goesmann A."/>
            <person name="Krause L."/>
            <person name="Bekel T."/>
            <person name="Kaiser O."/>
            <person name="Linke B."/>
            <person name="Patschkowski T."/>
            <person name="Ruckert C."/>
            <person name="Schmid J."/>
            <person name="Sidhu V.K."/>
            <person name="Sieber V."/>
            <person name="Tauch A."/>
            <person name="Watt S.A."/>
            <person name="Weisshaar B."/>
            <person name="Becker A."/>
            <person name="Niehaus K."/>
            <person name="Puhler A."/>
        </authorList>
    </citation>
    <scope>NUCLEOTIDE SEQUENCE [LARGE SCALE GENOMIC DNA]</scope>
    <source>
        <strain evidence="11 12">B100</strain>
    </source>
</reference>
<dbReference type="GO" id="GO:0005886">
    <property type="term" value="C:plasma membrane"/>
    <property type="evidence" value="ECO:0007669"/>
    <property type="project" value="TreeGrafter"/>
</dbReference>
<dbReference type="PANTHER" id="PTHR11733:SF167">
    <property type="entry name" value="FI17812P1-RELATED"/>
    <property type="match status" value="1"/>
</dbReference>
<keyword evidence="7" id="KW-0482">Metalloprotease</keyword>
<evidence type="ECO:0000256" key="6">
    <source>
        <dbReference type="ARBA" id="ARBA00022833"/>
    </source>
</evidence>
<dbReference type="GO" id="GO:0004222">
    <property type="term" value="F:metalloendopeptidase activity"/>
    <property type="evidence" value="ECO:0007669"/>
    <property type="project" value="InterPro"/>
</dbReference>
<dbReference type="Gene3D" id="3.40.390.10">
    <property type="entry name" value="Collagenase (Catalytic Domain)"/>
    <property type="match status" value="1"/>
</dbReference>
<evidence type="ECO:0000256" key="4">
    <source>
        <dbReference type="ARBA" id="ARBA00022723"/>
    </source>
</evidence>
<evidence type="ECO:0000256" key="5">
    <source>
        <dbReference type="ARBA" id="ARBA00022801"/>
    </source>
</evidence>
<feature type="region of interest" description="Disordered" evidence="8">
    <location>
        <begin position="72"/>
        <end position="96"/>
    </location>
</feature>
<dbReference type="CDD" id="cd08662">
    <property type="entry name" value="M13"/>
    <property type="match status" value="1"/>
</dbReference>
<dbReference type="EMBL" id="AM920689">
    <property type="protein sequence ID" value="CAP51694.1"/>
    <property type="molecule type" value="Genomic_DNA"/>
</dbReference>
<dbReference type="InterPro" id="IPR042089">
    <property type="entry name" value="Peptidase_M13_dom_2"/>
</dbReference>
<evidence type="ECO:0000259" key="10">
    <source>
        <dbReference type="Pfam" id="PF05649"/>
    </source>
</evidence>
<evidence type="ECO:0000259" key="9">
    <source>
        <dbReference type="Pfam" id="PF01431"/>
    </source>
</evidence>
<dbReference type="SUPFAM" id="SSF55486">
    <property type="entry name" value="Metalloproteases ('zincins'), catalytic domain"/>
    <property type="match status" value="1"/>
</dbReference>
<dbReference type="InterPro" id="IPR000718">
    <property type="entry name" value="Peptidase_M13"/>
</dbReference>
<dbReference type="GO" id="GO:0046872">
    <property type="term" value="F:metal ion binding"/>
    <property type="evidence" value="ECO:0007669"/>
    <property type="project" value="UniProtKB-KW"/>
</dbReference>
<keyword evidence="3" id="KW-0645">Protease</keyword>
<evidence type="ECO:0000313" key="12">
    <source>
        <dbReference type="Proteomes" id="UP000001188"/>
    </source>
</evidence>
<dbReference type="PRINTS" id="PR00786">
    <property type="entry name" value="NEPRILYSIN"/>
</dbReference>
<evidence type="ECO:0000313" key="11">
    <source>
        <dbReference type="EMBL" id="CAP51694.1"/>
    </source>
</evidence>
<dbReference type="Pfam" id="PF05649">
    <property type="entry name" value="Peptidase_M13_N"/>
    <property type="match status" value="1"/>
</dbReference>
<evidence type="ECO:0000256" key="2">
    <source>
        <dbReference type="ARBA" id="ARBA00007357"/>
    </source>
</evidence>
<name>B0RTA8_XANCB</name>
<dbReference type="InterPro" id="IPR018497">
    <property type="entry name" value="Peptidase_M13_C"/>
</dbReference>
<evidence type="ECO:0000256" key="3">
    <source>
        <dbReference type="ARBA" id="ARBA00022670"/>
    </source>
</evidence>
<accession>B0RTA8</accession>
<comment type="similarity">
    <text evidence="2">Belongs to the peptidase M13 family.</text>
</comment>
<dbReference type="InterPro" id="IPR024079">
    <property type="entry name" value="MetalloPept_cat_dom_sf"/>
</dbReference>
<evidence type="ECO:0000256" key="7">
    <source>
        <dbReference type="ARBA" id="ARBA00023049"/>
    </source>
</evidence>
<dbReference type="InterPro" id="IPR008753">
    <property type="entry name" value="Peptidase_M13_N"/>
</dbReference>
<dbReference type="HOGENOM" id="CLU_006187_7_2_6"/>
<sequence length="744" mass="81880">MPRSPSRARSDPADVNPKRTQCSTFFTQAPGVQGKRVRCGSLLPCDGAMTLSRNTLLAVATVMALSACKRDPATAPGPTATPAAAPQHAPQRAAFDPQELQPTISACQDLNGFVNSKWLAKTTIPPDETEVGSYPTLQDESDAAQREIVEALGRSKPVEGSVEQLVGTFYASGMDEATIQRLGDAPIRPRLAQIEALKTPQDVANFIAARNTQGAGLVFKFGAYPDFQDASKVIAYAEENGMTLPSKAYYTDSRYADIRKAYLDYITQSFVLAGATPEAATVQAKQVLQVETALAAASLSPVEARDPKTQYHLVSVAQADAVTPHFSWKAYLAAQGLSTDQRFSLSQPRFFAGFDHLLKTLPVSQWQAYLRFRAIDDAAFALSKPFVDNRFAFRYKTMDGQQAQRPRWKRVLFATNEAIGEGLGQLYVAKMFTPEAKQRATELIENIRQALKLRIQQADWMTAETKSAALKKWAGFVVKVGYPDHWRSWSGLHFERDAYLRNVETAAAFNYRYELAKVGKPADRTAWFTTPQTVNAFYFSLDNSINFPAAVLRPPFFDVTADDALNYGAIGAVMGHEATHGFDDQGSKFNAVGTNVNWWAPADRAAFTARASKLVTQFNAYTPLPNKPDVHVNGELTLGENIADLGGINIAFDALQANLQRHPKRGADIDGFTPQQRFFLGWARLWRGTMREEKQLSLLSSDGHAPYAVRTNASPSNMPQFATAFGCKPGDAMVRSEQDRVVIW</sequence>
<feature type="compositionally biased region" description="Low complexity" evidence="8">
    <location>
        <begin position="73"/>
        <end position="94"/>
    </location>
</feature>
<keyword evidence="5 11" id="KW-0378">Hydrolase</keyword>
<feature type="domain" description="Peptidase M13 C-terminal" evidence="9">
    <location>
        <begin position="535"/>
        <end position="741"/>
    </location>
</feature>
<evidence type="ECO:0000256" key="8">
    <source>
        <dbReference type="SAM" id="MobiDB-lite"/>
    </source>
</evidence>
<dbReference type="PANTHER" id="PTHR11733">
    <property type="entry name" value="ZINC METALLOPROTEASE FAMILY M13 NEPRILYSIN-RELATED"/>
    <property type="match status" value="1"/>
</dbReference>
<dbReference type="GO" id="GO:0016485">
    <property type="term" value="P:protein processing"/>
    <property type="evidence" value="ECO:0007669"/>
    <property type="project" value="TreeGrafter"/>
</dbReference>